<protein>
    <submittedName>
        <fullName evidence="5">Listeria/Bacterioides repeat-containing protein</fullName>
    </submittedName>
</protein>
<proteinExistence type="predicted"/>
<evidence type="ECO:0000313" key="6">
    <source>
        <dbReference type="Proteomes" id="UP000189857"/>
    </source>
</evidence>
<dbReference type="AlphaFoldDB" id="A0A1T4NH98"/>
<evidence type="ECO:0000256" key="2">
    <source>
        <dbReference type="SAM" id="MobiDB-lite"/>
    </source>
</evidence>
<name>A0A1T4NH98_9FIRM</name>
<dbReference type="Pfam" id="PF09479">
    <property type="entry name" value="Flg_new"/>
    <property type="match status" value="2"/>
</dbReference>
<keyword evidence="3" id="KW-0472">Membrane</keyword>
<feature type="transmembrane region" description="Helical" evidence="3">
    <location>
        <begin position="465"/>
        <end position="485"/>
    </location>
</feature>
<dbReference type="RefSeq" id="WP_159444113.1">
    <property type="nucleotide sequence ID" value="NZ_FMTO01000008.1"/>
</dbReference>
<dbReference type="InterPro" id="IPR013378">
    <property type="entry name" value="InlB-like_B-rpt"/>
</dbReference>
<accession>A0A1T4NH98</accession>
<evidence type="ECO:0000256" key="1">
    <source>
        <dbReference type="ARBA" id="ARBA00004196"/>
    </source>
</evidence>
<keyword evidence="3" id="KW-0812">Transmembrane</keyword>
<dbReference type="GO" id="GO:0030313">
    <property type="term" value="C:cell envelope"/>
    <property type="evidence" value="ECO:0007669"/>
    <property type="project" value="UniProtKB-SubCell"/>
</dbReference>
<keyword evidence="6" id="KW-1185">Reference proteome</keyword>
<dbReference type="InterPro" id="IPR042229">
    <property type="entry name" value="Listeria/Bacterioides_rpt_sf"/>
</dbReference>
<feature type="signal peptide" evidence="4">
    <location>
        <begin position="1"/>
        <end position="34"/>
    </location>
</feature>
<feature type="compositionally biased region" description="Basic and acidic residues" evidence="2">
    <location>
        <begin position="433"/>
        <end position="444"/>
    </location>
</feature>
<sequence length="493" mass="56073">MKLKKKRSKSVKKTIFTLCLTLTMVFYNHIPVFAQDYVLNPGLEQGDVIDKNLMNQTVWAGYDTFSAIDGYREDQGSVKSRIRVKLYEYTSYADDDVVSGEFESTIYIPVFDKISKEFVFPDDERYSDIYDSDDTIRAYTIKGQTYTKKSDHEAYEETIFPLDTYRIVYHIGNTDYKDGYYIAGEEKTVVSEDELEQYDMTIPENATFMGWYDNPDFEGNPVTAISKNDQKNGSIDLYAKLDYEEYKITYNLNGGEFVQGYVPVESYTENDEVILPNTDNVSKDASRFMGWYEDENFEGNAVTVISEGSTGDKNFYAYFKTINYEVESPDDYTIGSDEERTFHILDADMENLISVEWDGEKLDPSDYSVTSGSTKVTFSADFLDEKEIGEHKFKANFTDGYAESAINILEPEEDTDTEKTDSIDDTEGTVPDAEVKGGDEKTVSEDETDNTNVDESVKTGDDTEIFLATLCMFIGLAGVVVVSFLKKKRYSGK</sequence>
<feature type="chain" id="PRO_5010518464" evidence="4">
    <location>
        <begin position="35"/>
        <end position="493"/>
    </location>
</feature>
<gene>
    <name evidence="5" type="ORF">SAMN02745110_01587</name>
</gene>
<dbReference type="EMBL" id="FUXA01000009">
    <property type="protein sequence ID" value="SJZ78639.1"/>
    <property type="molecule type" value="Genomic_DNA"/>
</dbReference>
<keyword evidence="3" id="KW-1133">Transmembrane helix</keyword>
<dbReference type="Gene3D" id="2.60.40.4270">
    <property type="entry name" value="Listeria-Bacteroides repeat domain"/>
    <property type="match status" value="1"/>
</dbReference>
<organism evidence="5 6">
    <name type="scientific">Eubacterium ruminantium</name>
    <dbReference type="NCBI Taxonomy" id="42322"/>
    <lineage>
        <taxon>Bacteria</taxon>
        <taxon>Bacillati</taxon>
        <taxon>Bacillota</taxon>
        <taxon>Clostridia</taxon>
        <taxon>Eubacteriales</taxon>
        <taxon>Eubacteriaceae</taxon>
        <taxon>Eubacterium</taxon>
    </lineage>
</organism>
<dbReference type="Proteomes" id="UP000189857">
    <property type="component" value="Unassembled WGS sequence"/>
</dbReference>
<comment type="subcellular location">
    <subcellularLocation>
        <location evidence="1">Cell envelope</location>
    </subcellularLocation>
</comment>
<evidence type="ECO:0000313" key="5">
    <source>
        <dbReference type="EMBL" id="SJZ78639.1"/>
    </source>
</evidence>
<evidence type="ECO:0000256" key="4">
    <source>
        <dbReference type="SAM" id="SignalP"/>
    </source>
</evidence>
<reference evidence="5 6" key="1">
    <citation type="submission" date="2017-02" db="EMBL/GenBank/DDBJ databases">
        <authorList>
            <person name="Peterson S.W."/>
        </authorList>
    </citation>
    <scope>NUCLEOTIDE SEQUENCE [LARGE SCALE GENOMIC DNA]</scope>
    <source>
        <strain evidence="5 6">ATCC 17233</strain>
    </source>
</reference>
<evidence type="ECO:0000256" key="3">
    <source>
        <dbReference type="SAM" id="Phobius"/>
    </source>
</evidence>
<keyword evidence="4" id="KW-0732">Signal</keyword>
<feature type="region of interest" description="Disordered" evidence="2">
    <location>
        <begin position="410"/>
        <end position="457"/>
    </location>
</feature>